<evidence type="ECO:0000313" key="3">
    <source>
        <dbReference type="Proteomes" id="UP000643279"/>
    </source>
</evidence>
<evidence type="ECO:0000313" key="2">
    <source>
        <dbReference type="EMBL" id="GGI00709.1"/>
    </source>
</evidence>
<dbReference type="Proteomes" id="UP000643279">
    <property type="component" value="Unassembled WGS sequence"/>
</dbReference>
<name>A0ABQ2AZ43_9MICC</name>
<feature type="region of interest" description="Disordered" evidence="1">
    <location>
        <begin position="1"/>
        <end position="27"/>
    </location>
</feature>
<evidence type="ECO:0000256" key="1">
    <source>
        <dbReference type="SAM" id="MobiDB-lite"/>
    </source>
</evidence>
<accession>A0ABQ2AZ43</accession>
<proteinExistence type="predicted"/>
<reference evidence="3" key="1">
    <citation type="journal article" date="2019" name="Int. J. Syst. Evol. Microbiol.">
        <title>The Global Catalogue of Microorganisms (GCM) 10K type strain sequencing project: providing services to taxonomists for standard genome sequencing and annotation.</title>
        <authorList>
            <consortium name="The Broad Institute Genomics Platform"/>
            <consortium name="The Broad Institute Genome Sequencing Center for Infectious Disease"/>
            <person name="Wu L."/>
            <person name="Ma J."/>
        </authorList>
    </citation>
    <scope>NUCLEOTIDE SEQUENCE [LARGE SCALE GENOMIC DNA]</scope>
    <source>
        <strain evidence="3">CGMCC 1.12778</strain>
    </source>
</reference>
<comment type="caution">
    <text evidence="2">The sequence shown here is derived from an EMBL/GenBank/DDBJ whole genome shotgun (WGS) entry which is preliminary data.</text>
</comment>
<keyword evidence="3" id="KW-1185">Reference proteome</keyword>
<organism evidence="2 3">
    <name type="scientific">Arthrobacter liuii</name>
    <dbReference type="NCBI Taxonomy" id="1476996"/>
    <lineage>
        <taxon>Bacteria</taxon>
        <taxon>Bacillati</taxon>
        <taxon>Actinomycetota</taxon>
        <taxon>Actinomycetes</taxon>
        <taxon>Micrococcales</taxon>
        <taxon>Micrococcaceae</taxon>
        <taxon>Arthrobacter</taxon>
    </lineage>
</organism>
<dbReference type="EMBL" id="BMFW01000028">
    <property type="protein sequence ID" value="GGI00709.1"/>
    <property type="molecule type" value="Genomic_DNA"/>
</dbReference>
<protein>
    <submittedName>
        <fullName evidence="2">Uncharacterized protein</fullName>
    </submittedName>
</protein>
<gene>
    <name evidence="2" type="ORF">GCM10007170_38480</name>
</gene>
<sequence>MRWAGLVGTNGSAGKAGSAGRDDDGSGVGAVVDPFVGGAPVRSGFGGTVTLQLTVWEQWL</sequence>